<organism evidence="1">
    <name type="scientific">bioreactor metagenome</name>
    <dbReference type="NCBI Taxonomy" id="1076179"/>
    <lineage>
        <taxon>unclassified sequences</taxon>
        <taxon>metagenomes</taxon>
        <taxon>ecological metagenomes</taxon>
    </lineage>
</organism>
<sequence length="56" mass="6610">MSKIQNNLKVNLIMTQRILLKITPLKMYQEDLPFLIHFKIVGLRVFVTRYGAHVLI</sequence>
<dbReference type="EMBL" id="VSSQ01057733">
    <property type="protein sequence ID" value="MPN11513.1"/>
    <property type="molecule type" value="Genomic_DNA"/>
</dbReference>
<protein>
    <submittedName>
        <fullName evidence="1">Uncharacterized protein</fullName>
    </submittedName>
</protein>
<accession>A0A645FGV0</accession>
<comment type="caution">
    <text evidence="1">The sequence shown here is derived from an EMBL/GenBank/DDBJ whole genome shotgun (WGS) entry which is preliminary data.</text>
</comment>
<evidence type="ECO:0000313" key="1">
    <source>
        <dbReference type="EMBL" id="MPN11513.1"/>
    </source>
</evidence>
<proteinExistence type="predicted"/>
<reference evidence="1" key="1">
    <citation type="submission" date="2019-08" db="EMBL/GenBank/DDBJ databases">
        <authorList>
            <person name="Kucharzyk K."/>
            <person name="Murdoch R.W."/>
            <person name="Higgins S."/>
            <person name="Loffler F."/>
        </authorList>
    </citation>
    <scope>NUCLEOTIDE SEQUENCE</scope>
</reference>
<dbReference type="AlphaFoldDB" id="A0A645FGV0"/>
<name>A0A645FGV0_9ZZZZ</name>
<gene>
    <name evidence="1" type="ORF">SDC9_158816</name>
</gene>